<feature type="transmembrane region" description="Helical" evidence="1">
    <location>
        <begin position="6"/>
        <end position="33"/>
    </location>
</feature>
<dbReference type="Pfam" id="PF05425">
    <property type="entry name" value="CopD"/>
    <property type="match status" value="1"/>
</dbReference>
<reference evidence="3 4" key="1">
    <citation type="submission" date="2019-01" db="EMBL/GenBank/DDBJ databases">
        <title>Lacunisphaera sp. strain TWA-58.</title>
        <authorList>
            <person name="Chen W.-M."/>
        </authorList>
    </citation>
    <scope>NUCLEOTIDE SEQUENCE [LARGE SCALE GENOMIC DNA]</scope>
    <source>
        <strain evidence="3 4">TWA-58</strain>
    </source>
</reference>
<keyword evidence="1" id="KW-0812">Transmembrane</keyword>
<proteinExistence type="predicted"/>
<dbReference type="OrthoDB" id="1162754at2"/>
<evidence type="ECO:0000313" key="3">
    <source>
        <dbReference type="EMBL" id="RXK55190.1"/>
    </source>
</evidence>
<organism evidence="3 4">
    <name type="scientific">Oleiharenicola lentus</name>
    <dbReference type="NCBI Taxonomy" id="2508720"/>
    <lineage>
        <taxon>Bacteria</taxon>
        <taxon>Pseudomonadati</taxon>
        <taxon>Verrucomicrobiota</taxon>
        <taxon>Opitutia</taxon>
        <taxon>Opitutales</taxon>
        <taxon>Opitutaceae</taxon>
        <taxon>Oleiharenicola</taxon>
    </lineage>
</organism>
<gene>
    <name evidence="3" type="ORF">ESB00_04635</name>
</gene>
<feature type="transmembrane region" description="Helical" evidence="1">
    <location>
        <begin position="86"/>
        <end position="105"/>
    </location>
</feature>
<evidence type="ECO:0000256" key="1">
    <source>
        <dbReference type="SAM" id="Phobius"/>
    </source>
</evidence>
<evidence type="ECO:0000259" key="2">
    <source>
        <dbReference type="Pfam" id="PF05425"/>
    </source>
</evidence>
<keyword evidence="1" id="KW-0472">Membrane</keyword>
<feature type="transmembrane region" description="Helical" evidence="1">
    <location>
        <begin position="54"/>
        <end position="74"/>
    </location>
</feature>
<dbReference type="Proteomes" id="UP000290218">
    <property type="component" value="Unassembled WGS sequence"/>
</dbReference>
<dbReference type="RefSeq" id="WP_129046556.1">
    <property type="nucleotide sequence ID" value="NZ_SDHX01000001.1"/>
</dbReference>
<keyword evidence="4" id="KW-1185">Reference proteome</keyword>
<dbReference type="InterPro" id="IPR008457">
    <property type="entry name" value="Cu-R_CopD_dom"/>
</dbReference>
<feature type="transmembrane region" description="Helical" evidence="1">
    <location>
        <begin position="125"/>
        <end position="144"/>
    </location>
</feature>
<sequence length="154" mass="16596">MRTTLYYTLLTLHILGATIWTGGHVVLATTVLPRALRAKRASILTDFEQGYERVGMPALAVQIVTGLWLAHRLLGAPANWFSDAPLAHIVHVKILCLAGTAALAIHAKTRVIPRLNDDNLPVMAWHIAGVTGLSVLFVLAGASARLGGFPFFQP</sequence>
<evidence type="ECO:0000313" key="4">
    <source>
        <dbReference type="Proteomes" id="UP000290218"/>
    </source>
</evidence>
<name>A0A4Q1C8K8_9BACT</name>
<dbReference type="GO" id="GO:0016020">
    <property type="term" value="C:membrane"/>
    <property type="evidence" value="ECO:0007669"/>
    <property type="project" value="InterPro"/>
</dbReference>
<dbReference type="EMBL" id="SDHX01000001">
    <property type="protein sequence ID" value="RXK55190.1"/>
    <property type="molecule type" value="Genomic_DNA"/>
</dbReference>
<dbReference type="AlphaFoldDB" id="A0A4Q1C8K8"/>
<accession>A0A4Q1C8K8</accession>
<protein>
    <submittedName>
        <fullName evidence="3">CopD family protein</fullName>
    </submittedName>
</protein>
<comment type="caution">
    <text evidence="3">The sequence shown here is derived from an EMBL/GenBank/DDBJ whole genome shotgun (WGS) entry which is preliminary data.</text>
</comment>
<keyword evidence="1" id="KW-1133">Transmembrane helix</keyword>
<feature type="domain" description="Copper resistance protein D" evidence="2">
    <location>
        <begin position="49"/>
        <end position="141"/>
    </location>
</feature>